<gene>
    <name evidence="6" type="ORF">GIB67_022577</name>
</gene>
<dbReference type="OrthoDB" id="551633at2759"/>
<evidence type="ECO:0000256" key="3">
    <source>
        <dbReference type="ARBA" id="ARBA00023054"/>
    </source>
</evidence>
<evidence type="ECO:0000256" key="5">
    <source>
        <dbReference type="SAM" id="MobiDB-lite"/>
    </source>
</evidence>
<evidence type="ECO:0000256" key="2">
    <source>
        <dbReference type="ARBA" id="ARBA00007175"/>
    </source>
</evidence>
<proteinExistence type="inferred from homology"/>
<evidence type="ECO:0008006" key="8">
    <source>
        <dbReference type="Google" id="ProtNLM"/>
    </source>
</evidence>
<keyword evidence="7" id="KW-1185">Reference proteome</keyword>
<evidence type="ECO:0000256" key="1">
    <source>
        <dbReference type="ARBA" id="ARBA00004604"/>
    </source>
</evidence>
<feature type="compositionally biased region" description="Basic residues" evidence="5">
    <location>
        <begin position="125"/>
        <end position="139"/>
    </location>
</feature>
<dbReference type="Proteomes" id="UP000541444">
    <property type="component" value="Unassembled WGS sequence"/>
</dbReference>
<name>A0A7J7L7H8_9MAGN</name>
<accession>A0A7J7L7H8</accession>
<dbReference type="EMBL" id="JACGCM010002569">
    <property type="protein sequence ID" value="KAF6138543.1"/>
    <property type="molecule type" value="Genomic_DNA"/>
</dbReference>
<feature type="region of interest" description="Disordered" evidence="5">
    <location>
        <begin position="99"/>
        <end position="162"/>
    </location>
</feature>
<dbReference type="GO" id="GO:0005730">
    <property type="term" value="C:nucleolus"/>
    <property type="evidence" value="ECO:0007669"/>
    <property type="project" value="UniProtKB-SubCell"/>
</dbReference>
<feature type="compositionally biased region" description="Basic and acidic residues" evidence="5">
    <location>
        <begin position="103"/>
        <end position="113"/>
    </location>
</feature>
<dbReference type="PANTHER" id="PTHR14577:SF0">
    <property type="entry name" value="NUCLEOLAR PROTEIN 12"/>
    <property type="match status" value="1"/>
</dbReference>
<feature type="compositionally biased region" description="Basic residues" evidence="5">
    <location>
        <begin position="146"/>
        <end position="162"/>
    </location>
</feature>
<comment type="similarity">
    <text evidence="2">Belongs to the RRP17 family.</text>
</comment>
<sequence length="162" mass="18913">MCGFVIGRDYVTGFQKRKNKRRKQAQVELETKLRLKRIENRKKRKQEREYVQGGKAPLPMKMMGVEEIEQPEQVSGFDLLPRLKTYENDDMKIIVTTNMISSDHVERPTEKFKLSPRSSGETAKHKIKVSKKPLKKVAKTRSSARPQKKREKRKGNKKSTTK</sequence>
<evidence type="ECO:0000256" key="4">
    <source>
        <dbReference type="ARBA" id="ARBA00023242"/>
    </source>
</evidence>
<dbReference type="GO" id="GO:0019843">
    <property type="term" value="F:rRNA binding"/>
    <property type="evidence" value="ECO:0007669"/>
    <property type="project" value="TreeGrafter"/>
</dbReference>
<dbReference type="InterPro" id="IPR019186">
    <property type="entry name" value="Nucleolar_protein_12"/>
</dbReference>
<protein>
    <recommendedName>
        <fullName evidence="8">Nucleolar protein 12</fullName>
    </recommendedName>
</protein>
<comment type="subcellular location">
    <subcellularLocation>
        <location evidence="1">Nucleus</location>
        <location evidence="1">Nucleolus</location>
    </subcellularLocation>
</comment>
<keyword evidence="4" id="KW-0539">Nucleus</keyword>
<reference evidence="6 7" key="1">
    <citation type="journal article" date="2020" name="IScience">
        <title>Genome Sequencing of the Endangered Kingdonia uniflora (Circaeasteraceae, Ranunculales) Reveals Potential Mechanisms of Evolutionary Specialization.</title>
        <authorList>
            <person name="Sun Y."/>
            <person name="Deng T."/>
            <person name="Zhang A."/>
            <person name="Moore M.J."/>
            <person name="Landis J.B."/>
            <person name="Lin N."/>
            <person name="Zhang H."/>
            <person name="Zhang X."/>
            <person name="Huang J."/>
            <person name="Zhang X."/>
            <person name="Sun H."/>
            <person name="Wang H."/>
        </authorList>
    </citation>
    <scope>NUCLEOTIDE SEQUENCE [LARGE SCALE GENOMIC DNA]</scope>
    <source>
        <strain evidence="6">TB1705</strain>
        <tissue evidence="6">Leaf</tissue>
    </source>
</reference>
<dbReference type="AlphaFoldDB" id="A0A7J7L7H8"/>
<evidence type="ECO:0000313" key="7">
    <source>
        <dbReference type="Proteomes" id="UP000541444"/>
    </source>
</evidence>
<dbReference type="PANTHER" id="PTHR14577">
    <property type="entry name" value="NUCLEOLAR PROTEIN 12"/>
    <property type="match status" value="1"/>
</dbReference>
<organism evidence="6 7">
    <name type="scientific">Kingdonia uniflora</name>
    <dbReference type="NCBI Taxonomy" id="39325"/>
    <lineage>
        <taxon>Eukaryota</taxon>
        <taxon>Viridiplantae</taxon>
        <taxon>Streptophyta</taxon>
        <taxon>Embryophyta</taxon>
        <taxon>Tracheophyta</taxon>
        <taxon>Spermatophyta</taxon>
        <taxon>Magnoliopsida</taxon>
        <taxon>Ranunculales</taxon>
        <taxon>Circaeasteraceae</taxon>
        <taxon>Kingdonia</taxon>
    </lineage>
</organism>
<evidence type="ECO:0000313" key="6">
    <source>
        <dbReference type="EMBL" id="KAF6138543.1"/>
    </source>
</evidence>
<keyword evidence="3" id="KW-0175">Coiled coil</keyword>
<comment type="caution">
    <text evidence="6">The sequence shown here is derived from an EMBL/GenBank/DDBJ whole genome shotgun (WGS) entry which is preliminary data.</text>
</comment>
<dbReference type="Pfam" id="PF09805">
    <property type="entry name" value="Nop25"/>
    <property type="match status" value="1"/>
</dbReference>